<protein>
    <recommendedName>
        <fullName evidence="2">Protein kinase domain-containing protein</fullName>
    </recommendedName>
</protein>
<proteinExistence type="predicted"/>
<evidence type="ECO:0000256" key="1">
    <source>
        <dbReference type="SAM" id="MobiDB-lite"/>
    </source>
</evidence>
<evidence type="ECO:0000259" key="2">
    <source>
        <dbReference type="PROSITE" id="PS50011"/>
    </source>
</evidence>
<dbReference type="Pfam" id="PF00069">
    <property type="entry name" value="Pkinase"/>
    <property type="match status" value="1"/>
</dbReference>
<dbReference type="GeneID" id="17251218"/>
<dbReference type="KEGG" id="ehx:EMIHUDRAFT_250318"/>
<dbReference type="InterPro" id="IPR008271">
    <property type="entry name" value="Ser/Thr_kinase_AS"/>
</dbReference>
<keyword evidence="4" id="KW-1185">Reference proteome</keyword>
<feature type="region of interest" description="Disordered" evidence="1">
    <location>
        <begin position="1"/>
        <end position="33"/>
    </location>
</feature>
<organism evidence="3 4">
    <name type="scientific">Emiliania huxleyi (strain CCMP1516)</name>
    <dbReference type="NCBI Taxonomy" id="280463"/>
    <lineage>
        <taxon>Eukaryota</taxon>
        <taxon>Haptista</taxon>
        <taxon>Haptophyta</taxon>
        <taxon>Prymnesiophyceae</taxon>
        <taxon>Isochrysidales</taxon>
        <taxon>Noelaerhabdaceae</taxon>
        <taxon>Emiliania</taxon>
    </lineage>
</organism>
<dbReference type="RefSeq" id="XP_005757497.1">
    <property type="nucleotide sequence ID" value="XM_005757440.1"/>
</dbReference>
<sequence>MQECPDTCTTQADTSGHLLHTEDVGLQPSDYGKPLEDEEAKRIICEACRLDPEMGCCHNHPHDVSRGRQLGPSHIQYYAASMACGLQAIHDAKYLYRDLKPQNVLLDIEGR</sequence>
<dbReference type="InterPro" id="IPR011009">
    <property type="entry name" value="Kinase-like_dom_sf"/>
</dbReference>
<accession>A0A0D3I1D3</accession>
<dbReference type="EnsemblProtists" id="EOD05068">
    <property type="protein sequence ID" value="EOD05068"/>
    <property type="gene ID" value="EMIHUDRAFT_250318"/>
</dbReference>
<feature type="domain" description="Protein kinase" evidence="2">
    <location>
        <begin position="1"/>
        <end position="111"/>
    </location>
</feature>
<dbReference type="HOGENOM" id="CLU_2163202_0_0_1"/>
<reference evidence="4" key="1">
    <citation type="journal article" date="2013" name="Nature">
        <title>Pan genome of the phytoplankton Emiliania underpins its global distribution.</title>
        <authorList>
            <person name="Read B.A."/>
            <person name="Kegel J."/>
            <person name="Klute M.J."/>
            <person name="Kuo A."/>
            <person name="Lefebvre S.C."/>
            <person name="Maumus F."/>
            <person name="Mayer C."/>
            <person name="Miller J."/>
            <person name="Monier A."/>
            <person name="Salamov A."/>
            <person name="Young J."/>
            <person name="Aguilar M."/>
            <person name="Claverie J.M."/>
            <person name="Frickenhaus S."/>
            <person name="Gonzalez K."/>
            <person name="Herman E.K."/>
            <person name="Lin Y.C."/>
            <person name="Napier J."/>
            <person name="Ogata H."/>
            <person name="Sarno A.F."/>
            <person name="Shmutz J."/>
            <person name="Schroeder D."/>
            <person name="de Vargas C."/>
            <person name="Verret F."/>
            <person name="von Dassow P."/>
            <person name="Valentin K."/>
            <person name="Van de Peer Y."/>
            <person name="Wheeler G."/>
            <person name="Dacks J.B."/>
            <person name="Delwiche C.F."/>
            <person name="Dyhrman S.T."/>
            <person name="Glockner G."/>
            <person name="John U."/>
            <person name="Richards T."/>
            <person name="Worden A.Z."/>
            <person name="Zhang X."/>
            <person name="Grigoriev I.V."/>
            <person name="Allen A.E."/>
            <person name="Bidle K."/>
            <person name="Borodovsky M."/>
            <person name="Bowler C."/>
            <person name="Brownlee C."/>
            <person name="Cock J.M."/>
            <person name="Elias M."/>
            <person name="Gladyshev V.N."/>
            <person name="Groth M."/>
            <person name="Guda C."/>
            <person name="Hadaegh A."/>
            <person name="Iglesias-Rodriguez M.D."/>
            <person name="Jenkins J."/>
            <person name="Jones B.M."/>
            <person name="Lawson T."/>
            <person name="Leese F."/>
            <person name="Lindquist E."/>
            <person name="Lobanov A."/>
            <person name="Lomsadze A."/>
            <person name="Malik S.B."/>
            <person name="Marsh M.E."/>
            <person name="Mackinder L."/>
            <person name="Mock T."/>
            <person name="Mueller-Roeber B."/>
            <person name="Pagarete A."/>
            <person name="Parker M."/>
            <person name="Probert I."/>
            <person name="Quesneville H."/>
            <person name="Raines C."/>
            <person name="Rensing S.A."/>
            <person name="Riano-Pachon D.M."/>
            <person name="Richier S."/>
            <person name="Rokitta S."/>
            <person name="Shiraiwa Y."/>
            <person name="Soanes D.M."/>
            <person name="van der Giezen M."/>
            <person name="Wahlund T.M."/>
            <person name="Williams B."/>
            <person name="Wilson W."/>
            <person name="Wolfe G."/>
            <person name="Wurch L.L."/>
        </authorList>
    </citation>
    <scope>NUCLEOTIDE SEQUENCE</scope>
</reference>
<dbReference type="PaxDb" id="2903-EOD05068"/>
<dbReference type="SUPFAM" id="SSF56112">
    <property type="entry name" value="Protein kinase-like (PK-like)"/>
    <property type="match status" value="1"/>
</dbReference>
<dbReference type="Proteomes" id="UP000013827">
    <property type="component" value="Unassembled WGS sequence"/>
</dbReference>
<dbReference type="AlphaFoldDB" id="A0A0D3I1D3"/>
<name>A0A0D3I1D3_EMIH1</name>
<dbReference type="GO" id="GO:0005524">
    <property type="term" value="F:ATP binding"/>
    <property type="evidence" value="ECO:0007669"/>
    <property type="project" value="InterPro"/>
</dbReference>
<dbReference type="InterPro" id="IPR000719">
    <property type="entry name" value="Prot_kinase_dom"/>
</dbReference>
<evidence type="ECO:0000313" key="4">
    <source>
        <dbReference type="Proteomes" id="UP000013827"/>
    </source>
</evidence>
<dbReference type="Gene3D" id="1.10.510.10">
    <property type="entry name" value="Transferase(Phosphotransferase) domain 1"/>
    <property type="match status" value="1"/>
</dbReference>
<dbReference type="GO" id="GO:0004672">
    <property type="term" value="F:protein kinase activity"/>
    <property type="evidence" value="ECO:0007669"/>
    <property type="project" value="InterPro"/>
</dbReference>
<reference evidence="3" key="2">
    <citation type="submission" date="2024-10" db="UniProtKB">
        <authorList>
            <consortium name="EnsemblProtists"/>
        </authorList>
    </citation>
    <scope>IDENTIFICATION</scope>
</reference>
<dbReference type="PROSITE" id="PS50011">
    <property type="entry name" value="PROTEIN_KINASE_DOM"/>
    <property type="match status" value="1"/>
</dbReference>
<dbReference type="PROSITE" id="PS00108">
    <property type="entry name" value="PROTEIN_KINASE_ST"/>
    <property type="match status" value="1"/>
</dbReference>
<evidence type="ECO:0000313" key="3">
    <source>
        <dbReference type="EnsemblProtists" id="EOD05068"/>
    </source>
</evidence>